<keyword evidence="3" id="KW-1185">Reference proteome</keyword>
<dbReference type="InterPro" id="IPR036513">
    <property type="entry name" value="STAS_dom_sf"/>
</dbReference>
<gene>
    <name evidence="2" type="ORF">F0U47_01185</name>
</gene>
<evidence type="ECO:0000313" key="3">
    <source>
        <dbReference type="Proteomes" id="UP000324351"/>
    </source>
</evidence>
<dbReference type="InterPro" id="IPR002645">
    <property type="entry name" value="STAS_dom"/>
</dbReference>
<accession>A0A5B1M770</accession>
<organism evidence="2 3">
    <name type="scientific">Nocardioides antri</name>
    <dbReference type="NCBI Taxonomy" id="2607659"/>
    <lineage>
        <taxon>Bacteria</taxon>
        <taxon>Bacillati</taxon>
        <taxon>Actinomycetota</taxon>
        <taxon>Actinomycetes</taxon>
        <taxon>Propionibacteriales</taxon>
        <taxon>Nocardioidaceae</taxon>
        <taxon>Nocardioides</taxon>
    </lineage>
</organism>
<dbReference type="PANTHER" id="PTHR35849:SF2">
    <property type="entry name" value="BLR2341 PROTEIN"/>
    <property type="match status" value="1"/>
</dbReference>
<comment type="caution">
    <text evidence="2">The sequence shown here is derived from an EMBL/GenBank/DDBJ whole genome shotgun (WGS) entry which is preliminary data.</text>
</comment>
<reference evidence="2 3" key="1">
    <citation type="submission" date="2019-09" db="EMBL/GenBank/DDBJ databases">
        <title>Nocardioides panacisoli sp. nov., isolated from the soil of a ginseng field.</title>
        <authorList>
            <person name="Cho C."/>
        </authorList>
    </citation>
    <scope>NUCLEOTIDE SEQUENCE [LARGE SCALE GENOMIC DNA]</scope>
    <source>
        <strain evidence="2 3">BN140041</strain>
    </source>
</reference>
<dbReference type="CDD" id="cd07043">
    <property type="entry name" value="STAS_anti-anti-sigma_factors"/>
    <property type="match status" value="1"/>
</dbReference>
<dbReference type="Proteomes" id="UP000324351">
    <property type="component" value="Unassembled WGS sequence"/>
</dbReference>
<proteinExistence type="predicted"/>
<dbReference type="RefSeq" id="WP_149748484.1">
    <property type="nucleotide sequence ID" value="NZ_VUJW01000001.1"/>
</dbReference>
<dbReference type="Gene3D" id="3.30.750.24">
    <property type="entry name" value="STAS domain"/>
    <property type="match status" value="1"/>
</dbReference>
<dbReference type="InterPro" id="IPR058548">
    <property type="entry name" value="MlaB-like_STAS"/>
</dbReference>
<evidence type="ECO:0000259" key="1">
    <source>
        <dbReference type="PROSITE" id="PS50801"/>
    </source>
</evidence>
<dbReference type="PANTHER" id="PTHR35849">
    <property type="entry name" value="BLR2341 PROTEIN"/>
    <property type="match status" value="1"/>
</dbReference>
<protein>
    <submittedName>
        <fullName evidence="2">STAS domain-containing protein</fullName>
    </submittedName>
</protein>
<dbReference type="InterPro" id="IPR052746">
    <property type="entry name" value="MlaB_ABC_Transporter"/>
</dbReference>
<dbReference type="PROSITE" id="PS50801">
    <property type="entry name" value="STAS"/>
    <property type="match status" value="1"/>
</dbReference>
<dbReference type="SUPFAM" id="SSF52091">
    <property type="entry name" value="SpoIIaa-like"/>
    <property type="match status" value="1"/>
</dbReference>
<name>A0A5B1M770_9ACTN</name>
<dbReference type="EMBL" id="VUJW01000001">
    <property type="protein sequence ID" value="KAA1428862.1"/>
    <property type="molecule type" value="Genomic_DNA"/>
</dbReference>
<evidence type="ECO:0000313" key="2">
    <source>
        <dbReference type="EMBL" id="KAA1428862.1"/>
    </source>
</evidence>
<sequence length="103" mass="11547">MQIMTDGPILLLSGDFDVRSTGEVRNAVYDHLRGNDEGAITIDMTEVETIDLTALKVLAVASRFALRRGQRIVLRGTCPAVRRMLHLSHLVRFFELEREAIPA</sequence>
<reference evidence="2 3" key="2">
    <citation type="submission" date="2019-09" db="EMBL/GenBank/DDBJ databases">
        <authorList>
            <person name="Jin C."/>
        </authorList>
    </citation>
    <scope>NUCLEOTIDE SEQUENCE [LARGE SCALE GENOMIC DNA]</scope>
    <source>
        <strain evidence="2 3">BN140041</strain>
    </source>
</reference>
<dbReference type="AlphaFoldDB" id="A0A5B1M770"/>
<feature type="domain" description="STAS" evidence="1">
    <location>
        <begin position="1"/>
        <end position="103"/>
    </location>
</feature>
<dbReference type="Pfam" id="PF13466">
    <property type="entry name" value="STAS_2"/>
    <property type="match status" value="1"/>
</dbReference>